<dbReference type="eggNOG" id="arCOG10207">
    <property type="taxonomic scope" value="Archaea"/>
</dbReference>
<dbReference type="EMBL" id="CP002588">
    <property type="protein sequence ID" value="AEA47729.1"/>
    <property type="molecule type" value="Genomic_DNA"/>
</dbReference>
<proteinExistence type="predicted"/>
<protein>
    <submittedName>
        <fullName evidence="1">Uncharacterized protein</fullName>
    </submittedName>
</protein>
<dbReference type="AlphaFoldDB" id="F2KQJ6"/>
<dbReference type="Proteomes" id="UP000008136">
    <property type="component" value="Chromosome"/>
</dbReference>
<evidence type="ECO:0000313" key="2">
    <source>
        <dbReference type="Proteomes" id="UP000008136"/>
    </source>
</evidence>
<evidence type="ECO:0000313" key="1">
    <source>
        <dbReference type="EMBL" id="AEA47729.1"/>
    </source>
</evidence>
<keyword evidence="2" id="KW-1185">Reference proteome</keyword>
<dbReference type="GeneID" id="10394859"/>
<organism evidence="1 2">
    <name type="scientific">Archaeoglobus veneficus (strain DSM 11195 / SNP6)</name>
    <dbReference type="NCBI Taxonomy" id="693661"/>
    <lineage>
        <taxon>Archaea</taxon>
        <taxon>Methanobacteriati</taxon>
        <taxon>Methanobacteriota</taxon>
        <taxon>Archaeoglobi</taxon>
        <taxon>Archaeoglobales</taxon>
        <taxon>Archaeoglobaceae</taxon>
        <taxon>Archaeoglobus</taxon>
    </lineage>
</organism>
<dbReference type="STRING" id="693661.Arcve_1731"/>
<dbReference type="KEGG" id="ave:Arcve_1731"/>
<accession>F2KQJ6</accession>
<name>F2KQJ6_ARCVS</name>
<dbReference type="OrthoDB" id="50384at2157"/>
<dbReference type="HOGENOM" id="CLU_2270935_0_0_2"/>
<sequence length="118" mass="13448">MDNPGYEQVLCGPPHLVRLAELIYQMLVSKYSLEEIMALVAKHRNKMMFIVTSRSNPGKVSLVIDMEGKYRYSSGGLLFIPVPKKFAVLEPDKHYFEQTLKANILLAVLGVDEKELHR</sequence>
<reference evidence="1 2" key="1">
    <citation type="submission" date="2011-03" db="EMBL/GenBank/DDBJ databases">
        <title>The complete genome of Archaeoglobus veneficus SNP6.</title>
        <authorList>
            <consortium name="US DOE Joint Genome Institute (JGI-PGF)"/>
            <person name="Lucas S."/>
            <person name="Copeland A."/>
            <person name="Lapidus A."/>
            <person name="Bruce D."/>
            <person name="Goodwin L."/>
            <person name="Pitluck S."/>
            <person name="Kyrpides N."/>
            <person name="Mavromatis K."/>
            <person name="Pagani I."/>
            <person name="Ivanova N."/>
            <person name="Mikhailova N."/>
            <person name="Lu M."/>
            <person name="Detter J.C."/>
            <person name="Tapia R."/>
            <person name="Han C."/>
            <person name="Land M."/>
            <person name="Hauser L."/>
            <person name="Markowitz V."/>
            <person name="Cheng J.-F."/>
            <person name="Hugenholtz P."/>
            <person name="Woyke T."/>
            <person name="Wu D."/>
            <person name="Spring S."/>
            <person name="Brambilla E."/>
            <person name="Klenk H.-P."/>
            <person name="Eisen J.A."/>
        </authorList>
    </citation>
    <scope>NUCLEOTIDE SEQUENCE [LARGE SCALE GENOMIC DNA]</scope>
    <source>
        <strain>SNP6</strain>
    </source>
</reference>
<gene>
    <name evidence="1" type="ordered locus">Arcve_1731</name>
</gene>
<dbReference type="RefSeq" id="WP_013684385.1">
    <property type="nucleotide sequence ID" value="NC_015320.1"/>
</dbReference>